<name>A0ABU9VJF9_9BACI</name>
<dbReference type="PANTHER" id="PTHR40051:SF1">
    <property type="entry name" value="YOLD-LIKE FAMILY PROTEIN"/>
    <property type="match status" value="1"/>
</dbReference>
<protein>
    <submittedName>
        <fullName evidence="1">YolD-like family protein</fullName>
    </submittedName>
</protein>
<dbReference type="EMBL" id="JBCITK010000001">
    <property type="protein sequence ID" value="MEN0644015.1"/>
    <property type="molecule type" value="Genomic_DNA"/>
</dbReference>
<accession>A0ABU9VJF9</accession>
<sequence length="113" mass="13284">MSDFLERGNLLWEGSRMMLPEHKQAIRAQNEREKHSPAPELDVQELEELGRVATHSLTHSTPVHIVYWENGYDYKLIATVEQVEPQKQQVTVRESKDLRKTIMFDQLKSIERI</sequence>
<evidence type="ECO:0000313" key="1">
    <source>
        <dbReference type="EMBL" id="MEN0644015.1"/>
    </source>
</evidence>
<comment type="caution">
    <text evidence="1">The sequence shown here is derived from an EMBL/GenBank/DDBJ whole genome shotgun (WGS) entry which is preliminary data.</text>
</comment>
<dbReference type="Proteomes" id="UP001418796">
    <property type="component" value="Unassembled WGS sequence"/>
</dbReference>
<organism evidence="1 2">
    <name type="scientific">Alkalicoccobacillus gibsonii</name>
    <dbReference type="NCBI Taxonomy" id="79881"/>
    <lineage>
        <taxon>Bacteria</taxon>
        <taxon>Bacillati</taxon>
        <taxon>Bacillota</taxon>
        <taxon>Bacilli</taxon>
        <taxon>Bacillales</taxon>
        <taxon>Bacillaceae</taxon>
        <taxon>Alkalicoccobacillus</taxon>
    </lineage>
</organism>
<reference evidence="1 2" key="1">
    <citation type="submission" date="2024-03" db="EMBL/GenBank/DDBJ databases">
        <title>Bacilli Hybrid Assemblies.</title>
        <authorList>
            <person name="Kovac J."/>
        </authorList>
    </citation>
    <scope>NUCLEOTIDE SEQUENCE [LARGE SCALE GENOMIC DNA]</scope>
    <source>
        <strain evidence="1 2">FSL R7-0666</strain>
    </source>
</reference>
<dbReference type="PANTHER" id="PTHR40051">
    <property type="entry name" value="IG HYPOTHETICAL 15966"/>
    <property type="match status" value="1"/>
</dbReference>
<proteinExistence type="predicted"/>
<dbReference type="InterPro" id="IPR014962">
    <property type="entry name" value="YolD"/>
</dbReference>
<gene>
    <name evidence="1" type="ORF">MKY91_12705</name>
</gene>
<evidence type="ECO:0000313" key="2">
    <source>
        <dbReference type="Proteomes" id="UP001418796"/>
    </source>
</evidence>
<keyword evidence="2" id="KW-1185">Reference proteome</keyword>
<dbReference type="Pfam" id="PF08863">
    <property type="entry name" value="YolD"/>
    <property type="match status" value="1"/>
</dbReference>
<dbReference type="RefSeq" id="WP_343130792.1">
    <property type="nucleotide sequence ID" value="NZ_JBCITK010000001.1"/>
</dbReference>